<accession>A0A132MN88</accession>
<dbReference type="GO" id="GO:0004519">
    <property type="term" value="F:endonuclease activity"/>
    <property type="evidence" value="ECO:0007669"/>
    <property type="project" value="UniProtKB-KW"/>
</dbReference>
<keyword evidence="3" id="KW-0540">Nuclease</keyword>
<sequence length="318" mass="34193">MVVHDHGSWGPLLRVGTWNLLHGRSVSDGSVDADRLRACVQLLDADVLAIQETDRLQPRSGMVDQAALAAEAMGAPWWRYVPALHGTPGASWRPAVLDDGTSAAGPTYGIGLLSRYPVTRWRVRRFTAPPVAVPLLVPGRPGLTWRLDEPRVAIAAVIRGPRGLMTVAAAHLSTVPGWNARQLLRVARWLADLPAPRFLLGDLNLPGPLPSLLTGWRQLARVRTYPAYRPAVQFDHVLAQGVNPRRVRAVRVLHLPVSDHRAVVVDLAVTQDPDAPLSPTQGFGCRNPAPTSRASNSLLATGSAPSASAAWYSSSGTS</sequence>
<dbReference type="Pfam" id="PF03372">
    <property type="entry name" value="Exo_endo_phos"/>
    <property type="match status" value="1"/>
</dbReference>
<evidence type="ECO:0000259" key="2">
    <source>
        <dbReference type="Pfam" id="PF03372"/>
    </source>
</evidence>
<dbReference type="STRING" id="1469144.LI90_958"/>
<evidence type="ECO:0000313" key="4">
    <source>
        <dbReference type="Proteomes" id="UP000070188"/>
    </source>
</evidence>
<dbReference type="GO" id="GO:0016020">
    <property type="term" value="C:membrane"/>
    <property type="evidence" value="ECO:0007669"/>
    <property type="project" value="GOC"/>
</dbReference>
<protein>
    <submittedName>
        <fullName evidence="3">Endonuclease/exonuclease/phosphatase</fullName>
    </submittedName>
</protein>
<name>A0A132MN88_9ACTN</name>
<organism evidence="3 4">
    <name type="scientific">Carbonactinospora thermoautotrophica</name>
    <dbReference type="NCBI Taxonomy" id="1469144"/>
    <lineage>
        <taxon>Bacteria</taxon>
        <taxon>Bacillati</taxon>
        <taxon>Actinomycetota</taxon>
        <taxon>Actinomycetes</taxon>
        <taxon>Kitasatosporales</taxon>
        <taxon>Carbonactinosporaceae</taxon>
        <taxon>Carbonactinospora</taxon>
    </lineage>
</organism>
<feature type="compositionally biased region" description="Low complexity" evidence="1">
    <location>
        <begin position="303"/>
        <end position="318"/>
    </location>
</feature>
<dbReference type="GO" id="GO:0006506">
    <property type="term" value="P:GPI anchor biosynthetic process"/>
    <property type="evidence" value="ECO:0007669"/>
    <property type="project" value="TreeGrafter"/>
</dbReference>
<evidence type="ECO:0000313" key="3">
    <source>
        <dbReference type="EMBL" id="KWW99324.1"/>
    </source>
</evidence>
<dbReference type="GO" id="GO:0004527">
    <property type="term" value="F:exonuclease activity"/>
    <property type="evidence" value="ECO:0007669"/>
    <property type="project" value="UniProtKB-KW"/>
</dbReference>
<feature type="region of interest" description="Disordered" evidence="1">
    <location>
        <begin position="276"/>
        <end position="318"/>
    </location>
</feature>
<evidence type="ECO:0000256" key="1">
    <source>
        <dbReference type="SAM" id="MobiDB-lite"/>
    </source>
</evidence>
<dbReference type="PANTHER" id="PTHR14859">
    <property type="entry name" value="CALCOFLUOR WHITE HYPERSENSITIVE PROTEIN PRECURSOR"/>
    <property type="match status" value="1"/>
</dbReference>
<dbReference type="AlphaFoldDB" id="A0A132MN88"/>
<keyword evidence="3" id="KW-0255">Endonuclease</keyword>
<keyword evidence="3" id="KW-0378">Hydrolase</keyword>
<gene>
    <name evidence="3" type="ORF">LI90_958</name>
</gene>
<dbReference type="PATRIC" id="fig|1469144.10.peg.1076"/>
<proteinExistence type="predicted"/>
<keyword evidence="4" id="KW-1185">Reference proteome</keyword>
<dbReference type="InterPro" id="IPR036691">
    <property type="entry name" value="Endo/exonu/phosph_ase_sf"/>
</dbReference>
<dbReference type="PANTHER" id="PTHR14859:SF15">
    <property type="entry name" value="ENDONUCLEASE_EXONUCLEASE_PHOSPHATASE DOMAIN-CONTAINING PROTEIN"/>
    <property type="match status" value="1"/>
</dbReference>
<feature type="domain" description="Endonuclease/exonuclease/phosphatase" evidence="2">
    <location>
        <begin position="16"/>
        <end position="260"/>
    </location>
</feature>
<dbReference type="Proteomes" id="UP000070188">
    <property type="component" value="Unassembled WGS sequence"/>
</dbReference>
<dbReference type="InterPro" id="IPR051916">
    <property type="entry name" value="GPI-anchor_lipid_remodeler"/>
</dbReference>
<dbReference type="SUPFAM" id="SSF56219">
    <property type="entry name" value="DNase I-like"/>
    <property type="match status" value="1"/>
</dbReference>
<reference evidence="4" key="1">
    <citation type="submission" date="2015-04" db="EMBL/GenBank/DDBJ databases">
        <title>Physiological reanalysis, assessment of diazotrophy, and genome sequences of multiple isolates of Streptomyces thermoautotrophicus.</title>
        <authorList>
            <person name="MacKellar D.C."/>
            <person name="Lieber L."/>
            <person name="Norman J."/>
            <person name="Bolger A."/>
            <person name="Tobin C."/>
            <person name="Murray J.W."/>
            <person name="Chang R."/>
            <person name="Ford T."/>
            <person name="Nguyen P.Q."/>
            <person name="Woodward J."/>
            <person name="Permingeat H."/>
            <person name="Joshi N.S."/>
            <person name="Silver P.A."/>
            <person name="Usadel B."/>
            <person name="Rutherford A.W."/>
            <person name="Friesen M."/>
            <person name="Prell J."/>
        </authorList>
    </citation>
    <scope>NUCLEOTIDE SEQUENCE [LARGE SCALE GENOMIC DNA]</scope>
    <source>
        <strain evidence="4">H1</strain>
    </source>
</reference>
<feature type="compositionally biased region" description="Polar residues" evidence="1">
    <location>
        <begin position="289"/>
        <end position="300"/>
    </location>
</feature>
<dbReference type="EMBL" id="LAXD01000001">
    <property type="protein sequence ID" value="KWW99324.1"/>
    <property type="molecule type" value="Genomic_DNA"/>
</dbReference>
<dbReference type="Gene3D" id="3.60.10.10">
    <property type="entry name" value="Endonuclease/exonuclease/phosphatase"/>
    <property type="match status" value="1"/>
</dbReference>
<dbReference type="InterPro" id="IPR005135">
    <property type="entry name" value="Endo/exonuclease/phosphatase"/>
</dbReference>
<comment type="caution">
    <text evidence="3">The sequence shown here is derived from an EMBL/GenBank/DDBJ whole genome shotgun (WGS) entry which is preliminary data.</text>
</comment>
<keyword evidence="3" id="KW-0269">Exonuclease</keyword>